<dbReference type="EMBL" id="WHNY01000060">
    <property type="protein sequence ID" value="NOU66242.1"/>
    <property type="molecule type" value="Genomic_DNA"/>
</dbReference>
<protein>
    <submittedName>
        <fullName evidence="2">DUF2304 family protein</fullName>
    </submittedName>
</protein>
<comment type="caution">
    <text evidence="2">The sequence shown here is derived from an EMBL/GenBank/DDBJ whole genome shotgun (WGS) entry which is preliminary data.</text>
</comment>
<keyword evidence="1" id="KW-0472">Membrane</keyword>
<dbReference type="Proteomes" id="UP000653578">
    <property type="component" value="Unassembled WGS sequence"/>
</dbReference>
<dbReference type="InterPro" id="IPR019277">
    <property type="entry name" value="DUF2304"/>
</dbReference>
<feature type="transmembrane region" description="Helical" evidence="1">
    <location>
        <begin position="64"/>
        <end position="81"/>
    </location>
</feature>
<keyword evidence="1" id="KW-0812">Transmembrane</keyword>
<reference evidence="2 3" key="1">
    <citation type="submission" date="2019-10" db="EMBL/GenBank/DDBJ databases">
        <title>Description of Paenibacillus humi sp. nov.</title>
        <authorList>
            <person name="Carlier A."/>
            <person name="Qi S."/>
        </authorList>
    </citation>
    <scope>NUCLEOTIDE SEQUENCE [LARGE SCALE GENOMIC DNA]</scope>
    <source>
        <strain evidence="2 3">LMG 31461</strain>
    </source>
</reference>
<evidence type="ECO:0000313" key="3">
    <source>
        <dbReference type="Proteomes" id="UP000653578"/>
    </source>
</evidence>
<feature type="transmembrane region" description="Helical" evidence="1">
    <location>
        <begin position="34"/>
        <end position="52"/>
    </location>
</feature>
<gene>
    <name evidence="2" type="ORF">GC096_19565</name>
</gene>
<name>A0ABX1XCZ1_9BACL</name>
<keyword evidence="1" id="KW-1133">Transmembrane helix</keyword>
<sequence>MITHLFFAMLGILLILYVFNKVRKKLFSEKESIFWMTGSLIVFLLSIFPKTIDFFSNLLEINYPPSLLFLIAMIFTLFLLFRQSQQISILNEKFKEIVQYNAILEKKVRDLSKKLNEIKRDV</sequence>
<accession>A0ABX1XCZ1</accession>
<evidence type="ECO:0000256" key="1">
    <source>
        <dbReference type="SAM" id="Phobius"/>
    </source>
</evidence>
<dbReference type="Pfam" id="PF10066">
    <property type="entry name" value="DUF2304"/>
    <property type="match status" value="1"/>
</dbReference>
<evidence type="ECO:0000313" key="2">
    <source>
        <dbReference type="EMBL" id="NOU66242.1"/>
    </source>
</evidence>
<keyword evidence="3" id="KW-1185">Reference proteome</keyword>
<proteinExistence type="predicted"/>
<organism evidence="2 3">
    <name type="scientific">Paenibacillus plantarum</name>
    <dbReference type="NCBI Taxonomy" id="2654975"/>
    <lineage>
        <taxon>Bacteria</taxon>
        <taxon>Bacillati</taxon>
        <taxon>Bacillota</taxon>
        <taxon>Bacilli</taxon>
        <taxon>Bacillales</taxon>
        <taxon>Paenibacillaceae</taxon>
        <taxon>Paenibacillus</taxon>
    </lineage>
</organism>
<feature type="transmembrane region" description="Helical" evidence="1">
    <location>
        <begin position="6"/>
        <end position="22"/>
    </location>
</feature>
<dbReference type="RefSeq" id="WP_171632552.1">
    <property type="nucleotide sequence ID" value="NZ_WHNY01000060.1"/>
</dbReference>